<feature type="domain" description="Polynucleotide kinase PNKP phosphatase" evidence="1">
    <location>
        <begin position="2"/>
        <end position="148"/>
    </location>
</feature>
<evidence type="ECO:0000313" key="2">
    <source>
        <dbReference type="EMBL" id="TDQ60469.1"/>
    </source>
</evidence>
<dbReference type="SUPFAM" id="SSF56784">
    <property type="entry name" value="HAD-like"/>
    <property type="match status" value="1"/>
</dbReference>
<keyword evidence="3" id="KW-1185">Reference proteome</keyword>
<comment type="caution">
    <text evidence="2">The sequence shown here is derived from an EMBL/GenBank/DDBJ whole genome shotgun (WGS) entry which is preliminary data.</text>
</comment>
<dbReference type="InterPro" id="IPR036412">
    <property type="entry name" value="HAD-like_sf"/>
</dbReference>
<accession>A0A4R6VDD4</accession>
<dbReference type="AlphaFoldDB" id="A0A4R6VDD4"/>
<sequence>MDCVIFDIDGTLAHFDAPRLGHLVHGETKFWDEFHTEMATAPVIDAVATLLKKLHKSGDKIVLCSGRPAGWQAQTEAWLQQEEIPYDGIFLRHEEDDHLSDPAVKQKLLDDIRQAGFNPWLVVDDRSAVVQFWRDAGLVCLQCAPGDF</sequence>
<organism evidence="2 3">
    <name type="scientific">Maritalea mobilis</name>
    <dbReference type="NCBI Taxonomy" id="483324"/>
    <lineage>
        <taxon>Bacteria</taxon>
        <taxon>Pseudomonadati</taxon>
        <taxon>Pseudomonadota</taxon>
        <taxon>Alphaproteobacteria</taxon>
        <taxon>Hyphomicrobiales</taxon>
        <taxon>Devosiaceae</taxon>
        <taxon>Maritalea</taxon>
    </lineage>
</organism>
<dbReference type="InterPro" id="IPR056782">
    <property type="entry name" value="HAD_PNKP"/>
</dbReference>
<dbReference type="InterPro" id="IPR023214">
    <property type="entry name" value="HAD_sf"/>
</dbReference>
<dbReference type="Proteomes" id="UP000295391">
    <property type="component" value="Unassembled WGS sequence"/>
</dbReference>
<dbReference type="RefSeq" id="WP_208111235.1">
    <property type="nucleotide sequence ID" value="NZ_SNYR01000004.1"/>
</dbReference>
<name>A0A4R6VDD4_9HYPH</name>
<evidence type="ECO:0000259" key="1">
    <source>
        <dbReference type="Pfam" id="PF25109"/>
    </source>
</evidence>
<dbReference type="Pfam" id="PF25109">
    <property type="entry name" value="HAD_PNKP"/>
    <property type="match status" value="1"/>
</dbReference>
<gene>
    <name evidence="2" type="ORF">ATL17_3358</name>
</gene>
<dbReference type="EMBL" id="SNYR01000004">
    <property type="protein sequence ID" value="TDQ60469.1"/>
    <property type="molecule type" value="Genomic_DNA"/>
</dbReference>
<proteinExistence type="predicted"/>
<dbReference type="Gene3D" id="3.40.50.1000">
    <property type="entry name" value="HAD superfamily/HAD-like"/>
    <property type="match status" value="1"/>
</dbReference>
<protein>
    <submittedName>
        <fullName evidence="2">Putative acid phosphatase of HAD superfamily subfamily IIIB</fullName>
    </submittedName>
</protein>
<reference evidence="2 3" key="1">
    <citation type="submission" date="2019-03" db="EMBL/GenBank/DDBJ databases">
        <title>Genomic Encyclopedia of Type Strains, Phase III (KMG-III): the genomes of soil and plant-associated and newly described type strains.</title>
        <authorList>
            <person name="Whitman W."/>
        </authorList>
    </citation>
    <scope>NUCLEOTIDE SEQUENCE [LARGE SCALE GENOMIC DNA]</scope>
    <source>
        <strain evidence="2 3">CGMCC 1.7002</strain>
    </source>
</reference>
<evidence type="ECO:0000313" key="3">
    <source>
        <dbReference type="Proteomes" id="UP000295391"/>
    </source>
</evidence>